<dbReference type="PANTHER" id="PTHR48433">
    <property type="entry name" value="OUTER ENVELOPE PROTEIN 61-LIKE"/>
    <property type="match status" value="1"/>
</dbReference>
<dbReference type="InterPro" id="IPR011990">
    <property type="entry name" value="TPR-like_helical_dom_sf"/>
</dbReference>
<dbReference type="Proteomes" id="UP001465755">
    <property type="component" value="Unassembled WGS sequence"/>
</dbReference>
<gene>
    <name evidence="3" type="ORF">WJX73_001096</name>
</gene>
<keyword evidence="2" id="KW-0472">Membrane</keyword>
<protein>
    <recommendedName>
        <fullName evidence="5">Outer envelope protein 61</fullName>
    </recommendedName>
</protein>
<feature type="region of interest" description="Disordered" evidence="1">
    <location>
        <begin position="204"/>
        <end position="266"/>
    </location>
</feature>
<keyword evidence="2" id="KW-1133">Transmembrane helix</keyword>
<evidence type="ECO:0000313" key="3">
    <source>
        <dbReference type="EMBL" id="KAK9792262.1"/>
    </source>
</evidence>
<keyword evidence="4" id="KW-1185">Reference proteome</keyword>
<sequence length="560" mass="60420">MNNMMSPEMMQMAMDQMSKMTPEQMAQMQRQMGSFSPDMMQQSMQMFQNMTPDQRAQVQRQAQGITPEQRAAMTQQAGISHPEAQRLRAEGNNLHKAGSYKAASEKYEAALKEISGKDGEEASTLRKACRLNLSSCYLNIGKYKACVEHCSAVLRDDRGNSKALYRRGQAHMAEGSYGEAVKDLKGAVKHCSPGDRPVIQEKLQAAQEKAGSRIDDDDSDDDDSSIEDMPALSREQPTRIEEISSTAPGTSSQQSGPAFGNGAIPRPTAEQMKEMSARMRENPDMMRQMFDMSPEQMQQMAAASGMAMPPGMTPEMMKQASEMFKNMPEAEIERLASVMGGSSGAGVPSSAAAMGAATGVNPTLQSPAATTNATAPDASTATTPAVPSFSASAAAAGSGEPAAADQLAQAAKMMQSNPGLMKQAMNMMQNLPPEQMAAMQQQAMGGRAGLGGMPSPEQMKGMESMLQDPAMMKNMQEMLSTMAPEDLSAMSRQAGFDLSPEQAEQMTKQLKKLTPGQMSAVLSMIKYAQMAKQAMVRHKMLIISVTILLLALFLQWLGYI</sequence>
<keyword evidence="2" id="KW-0812">Transmembrane</keyword>
<reference evidence="3 4" key="1">
    <citation type="journal article" date="2024" name="Nat. Commun.">
        <title>Phylogenomics reveals the evolutionary origins of lichenization in chlorophyte algae.</title>
        <authorList>
            <person name="Puginier C."/>
            <person name="Libourel C."/>
            <person name="Otte J."/>
            <person name="Skaloud P."/>
            <person name="Haon M."/>
            <person name="Grisel S."/>
            <person name="Petersen M."/>
            <person name="Berrin J.G."/>
            <person name="Delaux P.M."/>
            <person name="Dal Grande F."/>
            <person name="Keller J."/>
        </authorList>
    </citation>
    <scope>NUCLEOTIDE SEQUENCE [LARGE SCALE GENOMIC DNA]</scope>
    <source>
        <strain evidence="3 4">SAG 2036</strain>
    </source>
</reference>
<organism evidence="3 4">
    <name type="scientific">Symbiochloris irregularis</name>
    <dbReference type="NCBI Taxonomy" id="706552"/>
    <lineage>
        <taxon>Eukaryota</taxon>
        <taxon>Viridiplantae</taxon>
        <taxon>Chlorophyta</taxon>
        <taxon>core chlorophytes</taxon>
        <taxon>Trebouxiophyceae</taxon>
        <taxon>Trebouxiales</taxon>
        <taxon>Trebouxiaceae</taxon>
        <taxon>Symbiochloris</taxon>
    </lineage>
</organism>
<evidence type="ECO:0000256" key="2">
    <source>
        <dbReference type="SAM" id="Phobius"/>
    </source>
</evidence>
<dbReference type="AlphaFoldDB" id="A0AAW1NS50"/>
<feature type="compositionally biased region" description="Low complexity" evidence="1">
    <location>
        <begin position="366"/>
        <end position="385"/>
    </location>
</feature>
<dbReference type="SUPFAM" id="SSF48452">
    <property type="entry name" value="TPR-like"/>
    <property type="match status" value="1"/>
</dbReference>
<evidence type="ECO:0000313" key="4">
    <source>
        <dbReference type="Proteomes" id="UP001465755"/>
    </source>
</evidence>
<dbReference type="Gene3D" id="1.25.40.10">
    <property type="entry name" value="Tetratricopeptide repeat domain"/>
    <property type="match status" value="1"/>
</dbReference>
<dbReference type="EMBL" id="JALJOQ010000165">
    <property type="protein sequence ID" value="KAK9792262.1"/>
    <property type="molecule type" value="Genomic_DNA"/>
</dbReference>
<dbReference type="PANTHER" id="PTHR48433:SF1">
    <property type="entry name" value="OUTER ENVELOPE PROTEIN 61-LIKE"/>
    <property type="match status" value="1"/>
</dbReference>
<feature type="transmembrane region" description="Helical" evidence="2">
    <location>
        <begin position="540"/>
        <end position="559"/>
    </location>
</feature>
<dbReference type="InterPro" id="IPR053319">
    <property type="entry name" value="OEP61"/>
</dbReference>
<name>A0AAW1NS50_9CHLO</name>
<feature type="region of interest" description="Disordered" evidence="1">
    <location>
        <begin position="363"/>
        <end position="385"/>
    </location>
</feature>
<accession>A0AAW1NS50</accession>
<evidence type="ECO:0008006" key="5">
    <source>
        <dbReference type="Google" id="ProtNLM"/>
    </source>
</evidence>
<proteinExistence type="predicted"/>
<feature type="compositionally biased region" description="Polar residues" evidence="1">
    <location>
        <begin position="243"/>
        <end position="256"/>
    </location>
</feature>
<feature type="compositionally biased region" description="Acidic residues" evidence="1">
    <location>
        <begin position="215"/>
        <end position="226"/>
    </location>
</feature>
<evidence type="ECO:0000256" key="1">
    <source>
        <dbReference type="SAM" id="MobiDB-lite"/>
    </source>
</evidence>
<comment type="caution">
    <text evidence="3">The sequence shown here is derived from an EMBL/GenBank/DDBJ whole genome shotgun (WGS) entry which is preliminary data.</text>
</comment>